<feature type="compositionally biased region" description="Polar residues" evidence="1">
    <location>
        <begin position="13"/>
        <end position="29"/>
    </location>
</feature>
<dbReference type="EMBL" id="JAVRRD010000001">
    <property type="protein sequence ID" value="KAK5064646.1"/>
    <property type="molecule type" value="Genomic_DNA"/>
</dbReference>
<comment type="caution">
    <text evidence="2">The sequence shown here is derived from an EMBL/GenBank/DDBJ whole genome shotgun (WGS) entry which is preliminary data.</text>
</comment>
<sequence>MSPSKPLSERSPNKQATSPSKTLSQSQSHSLEKKLTDMKSPPSNNILSNDLKPIPRFEVTTNTSLGHSHGPNGNNNTYISPSDAIRSPTTKKLSEIKGKRFQNAKPQTLFAKTLALQGLKAQSENLKRES</sequence>
<name>A0AAV9NRB5_9EURO</name>
<dbReference type="RefSeq" id="XP_064711970.1">
    <property type="nucleotide sequence ID" value="XM_064844110.1"/>
</dbReference>
<organism evidence="2 3">
    <name type="scientific">Exophiala bonariae</name>
    <dbReference type="NCBI Taxonomy" id="1690606"/>
    <lineage>
        <taxon>Eukaryota</taxon>
        <taxon>Fungi</taxon>
        <taxon>Dikarya</taxon>
        <taxon>Ascomycota</taxon>
        <taxon>Pezizomycotina</taxon>
        <taxon>Eurotiomycetes</taxon>
        <taxon>Chaetothyriomycetidae</taxon>
        <taxon>Chaetothyriales</taxon>
        <taxon>Herpotrichiellaceae</taxon>
        <taxon>Exophiala</taxon>
    </lineage>
</organism>
<keyword evidence="3" id="KW-1185">Reference proteome</keyword>
<feature type="region of interest" description="Disordered" evidence="1">
    <location>
        <begin position="1"/>
        <end position="91"/>
    </location>
</feature>
<accession>A0AAV9NRB5</accession>
<protein>
    <submittedName>
        <fullName evidence="2">Uncharacterized protein</fullName>
    </submittedName>
</protein>
<dbReference type="AlphaFoldDB" id="A0AAV9NRB5"/>
<gene>
    <name evidence="2" type="ORF">LTR84_000480</name>
</gene>
<evidence type="ECO:0000313" key="2">
    <source>
        <dbReference type="EMBL" id="KAK5064646.1"/>
    </source>
</evidence>
<evidence type="ECO:0000313" key="3">
    <source>
        <dbReference type="Proteomes" id="UP001358417"/>
    </source>
</evidence>
<evidence type="ECO:0000256" key="1">
    <source>
        <dbReference type="SAM" id="MobiDB-lite"/>
    </source>
</evidence>
<reference evidence="2 3" key="1">
    <citation type="submission" date="2023-08" db="EMBL/GenBank/DDBJ databases">
        <title>Black Yeasts Isolated from many extreme environments.</title>
        <authorList>
            <person name="Coleine C."/>
            <person name="Stajich J.E."/>
            <person name="Selbmann L."/>
        </authorList>
    </citation>
    <scope>NUCLEOTIDE SEQUENCE [LARGE SCALE GENOMIC DNA]</scope>
    <source>
        <strain evidence="2 3">CCFEE 5792</strain>
    </source>
</reference>
<feature type="compositionally biased region" description="Polar residues" evidence="1">
    <location>
        <begin position="59"/>
        <end position="80"/>
    </location>
</feature>
<dbReference type="InterPro" id="IPR007727">
    <property type="entry name" value="Spo12"/>
</dbReference>
<dbReference type="GeneID" id="89968702"/>
<dbReference type="Pfam" id="PF05032">
    <property type="entry name" value="Spo12"/>
    <property type="match status" value="1"/>
</dbReference>
<dbReference type="Proteomes" id="UP001358417">
    <property type="component" value="Unassembled WGS sequence"/>
</dbReference>
<proteinExistence type="predicted"/>